<gene>
    <name evidence="6" type="ORF">RFI_01561</name>
</gene>
<evidence type="ECO:0000256" key="4">
    <source>
        <dbReference type="ARBA" id="ARBA00023136"/>
    </source>
</evidence>
<keyword evidence="4 5" id="KW-0472">Membrane</keyword>
<name>X6PCV3_RETFI</name>
<dbReference type="GO" id="GO:0004930">
    <property type="term" value="F:G protein-coupled receptor activity"/>
    <property type="evidence" value="ECO:0007669"/>
    <property type="project" value="TreeGrafter"/>
</dbReference>
<comment type="caution">
    <text evidence="6">The sequence shown here is derived from an EMBL/GenBank/DDBJ whole genome shotgun (WGS) entry which is preliminary data.</text>
</comment>
<feature type="transmembrane region" description="Helical" evidence="5">
    <location>
        <begin position="212"/>
        <end position="230"/>
    </location>
</feature>
<dbReference type="SUPFAM" id="SSF81321">
    <property type="entry name" value="Family A G protein-coupled receptor-like"/>
    <property type="match status" value="1"/>
</dbReference>
<feature type="transmembrane region" description="Helical" evidence="5">
    <location>
        <begin position="90"/>
        <end position="110"/>
    </location>
</feature>
<reference evidence="6 7" key="1">
    <citation type="journal article" date="2013" name="Curr. Biol.">
        <title>The Genome of the Foraminiferan Reticulomyxa filosa.</title>
        <authorList>
            <person name="Glockner G."/>
            <person name="Hulsmann N."/>
            <person name="Schleicher M."/>
            <person name="Noegel A.A."/>
            <person name="Eichinger L."/>
            <person name="Gallinger C."/>
            <person name="Pawlowski J."/>
            <person name="Sierra R."/>
            <person name="Euteneuer U."/>
            <person name="Pillet L."/>
            <person name="Moustafa A."/>
            <person name="Platzer M."/>
            <person name="Groth M."/>
            <person name="Szafranski K."/>
            <person name="Schliwa M."/>
        </authorList>
    </citation>
    <scope>NUCLEOTIDE SEQUENCE [LARGE SCALE GENOMIC DNA]</scope>
</reference>
<dbReference type="AlphaFoldDB" id="X6PCV3"/>
<comment type="subcellular location">
    <subcellularLocation>
        <location evidence="1">Membrane</location>
        <topology evidence="1">Multi-pass membrane protein</topology>
    </subcellularLocation>
</comment>
<feature type="transmembrane region" description="Helical" evidence="5">
    <location>
        <begin position="63"/>
        <end position="83"/>
    </location>
</feature>
<keyword evidence="2 5" id="KW-0812">Transmembrane</keyword>
<feature type="transmembrane region" description="Helical" evidence="5">
    <location>
        <begin position="320"/>
        <end position="343"/>
    </location>
</feature>
<dbReference type="Proteomes" id="UP000023152">
    <property type="component" value="Unassembled WGS sequence"/>
</dbReference>
<dbReference type="InterPro" id="IPR037185">
    <property type="entry name" value="EmrE-like"/>
</dbReference>
<dbReference type="SUPFAM" id="SSF103481">
    <property type="entry name" value="Multidrug resistance efflux transporter EmrE"/>
    <property type="match status" value="1"/>
</dbReference>
<evidence type="ECO:0000313" key="7">
    <source>
        <dbReference type="Proteomes" id="UP000023152"/>
    </source>
</evidence>
<dbReference type="GO" id="GO:0005886">
    <property type="term" value="C:plasma membrane"/>
    <property type="evidence" value="ECO:0007669"/>
    <property type="project" value="TreeGrafter"/>
</dbReference>
<evidence type="ECO:0000256" key="3">
    <source>
        <dbReference type="ARBA" id="ARBA00022989"/>
    </source>
</evidence>
<protein>
    <submittedName>
        <fullName evidence="6">Uncharacterized protein</fullName>
    </submittedName>
</protein>
<keyword evidence="3 5" id="KW-1133">Transmembrane helix</keyword>
<proteinExistence type="predicted"/>
<feature type="transmembrane region" description="Helical" evidence="5">
    <location>
        <begin position="130"/>
        <end position="154"/>
    </location>
</feature>
<evidence type="ECO:0000313" key="6">
    <source>
        <dbReference type="EMBL" id="ETO35502.1"/>
    </source>
</evidence>
<organism evidence="6 7">
    <name type="scientific">Reticulomyxa filosa</name>
    <dbReference type="NCBI Taxonomy" id="46433"/>
    <lineage>
        <taxon>Eukaryota</taxon>
        <taxon>Sar</taxon>
        <taxon>Rhizaria</taxon>
        <taxon>Retaria</taxon>
        <taxon>Foraminifera</taxon>
        <taxon>Monothalamids</taxon>
        <taxon>Reticulomyxidae</taxon>
        <taxon>Reticulomyxa</taxon>
    </lineage>
</organism>
<evidence type="ECO:0000256" key="2">
    <source>
        <dbReference type="ARBA" id="ARBA00022692"/>
    </source>
</evidence>
<evidence type="ECO:0000256" key="1">
    <source>
        <dbReference type="ARBA" id="ARBA00004141"/>
    </source>
</evidence>
<feature type="transmembrane region" description="Helical" evidence="5">
    <location>
        <begin position="280"/>
        <end position="300"/>
    </location>
</feature>
<feature type="transmembrane region" description="Helical" evidence="5">
    <location>
        <begin position="413"/>
        <end position="434"/>
    </location>
</feature>
<dbReference type="PANTHER" id="PTHR23112">
    <property type="entry name" value="G PROTEIN-COUPLED RECEPTOR 157-RELATED"/>
    <property type="match status" value="1"/>
</dbReference>
<accession>X6PCV3</accession>
<keyword evidence="7" id="KW-1185">Reference proteome</keyword>
<feature type="transmembrane region" description="Helical" evidence="5">
    <location>
        <begin position="446"/>
        <end position="472"/>
    </location>
</feature>
<sequence>MFVKISVCNIGLFSLLMFWWILWIDNPSSIDKSSTGWIILCNGMLLVSNDVALNIGISYSSAVVANVGASMIVPLAFVVDVFINQYRVTVLGVLGALAILLGFLMLKLISPPKFLADWCNKPLTGDKEQHSIPVFISICTVHHITQVFFFAAGFQIQGLHKIKKKHLLALFFRKHYKQIKINVSKQNGILNNSIHKLTFTSEDDTRYETCDYHNFSLLCVGFNFCFWSVLENTIFLKKKMKATLTVAGDTASFIWVGILSVYIVRLTKRKGISHMKFNEYLWAAIVSIISLSASFVPWLLDFYEQLGGWCFFKNDSIPMLLSLLCFYIWMWLALILALIASIFSSSYIRQNDTISSKNSISGESIEYSENEVESHARFSSEKEQEVTMYLPSPLRVDAIEPLNNIGREEGRQYTVKLIVLYPIILLLCWTLPTIRRVWVFVDDTSLFPYFYCTVAVSVYGLFNSVAFLVLAWKLFR</sequence>
<dbReference type="GO" id="GO:0007189">
    <property type="term" value="P:adenylate cyclase-activating G protein-coupled receptor signaling pathway"/>
    <property type="evidence" value="ECO:0007669"/>
    <property type="project" value="TreeGrafter"/>
</dbReference>
<dbReference type="PANTHER" id="PTHR23112:SF0">
    <property type="entry name" value="TRANSMEMBRANE PROTEIN 116"/>
    <property type="match status" value="1"/>
</dbReference>
<dbReference type="EMBL" id="ASPP01001551">
    <property type="protein sequence ID" value="ETO35502.1"/>
    <property type="molecule type" value="Genomic_DNA"/>
</dbReference>
<feature type="transmembrane region" description="Helical" evidence="5">
    <location>
        <begin position="250"/>
        <end position="268"/>
    </location>
</feature>
<evidence type="ECO:0000256" key="5">
    <source>
        <dbReference type="SAM" id="Phobius"/>
    </source>
</evidence>
<feature type="transmembrane region" description="Helical" evidence="5">
    <location>
        <begin position="6"/>
        <end position="24"/>
    </location>
</feature>